<evidence type="ECO:0000256" key="4">
    <source>
        <dbReference type="ARBA" id="ARBA00022679"/>
    </source>
</evidence>
<reference evidence="7 8" key="1">
    <citation type="submission" date="2019-10" db="EMBL/GenBank/DDBJ databases">
        <title>Epibacterium sp. nov., isolated from seawater.</title>
        <authorList>
            <person name="Zhang X."/>
            <person name="Li N."/>
        </authorList>
    </citation>
    <scope>NUCLEOTIDE SEQUENCE [LARGE SCALE GENOMIC DNA]</scope>
    <source>
        <strain evidence="7 8">SM1969</strain>
    </source>
</reference>
<sequence>MPAPISVVIPTLNAGAHLSASLETLMEGLASGLIHELIISDGGSTDDTLKIADEAGARIVEGAASRGGQLRRGCAAAKGDWLLVLHADTVLSEGWSAVVSDHLQQHAHRPAHFKLRFSARGIRPRLVAGWANLRSSVLGLPYGDQGLLVPAALYAAKGGYPDQPLMEDVEIVRRLPDMRELAAFAITSAERYQRDGWIRRGSRNLWTLMRYAMGADAERLAASYRK</sequence>
<protein>
    <submittedName>
        <fullName evidence="7">Glycosyltransferase</fullName>
    </submittedName>
</protein>
<evidence type="ECO:0000313" key="7">
    <source>
        <dbReference type="EMBL" id="MQY43369.1"/>
    </source>
</evidence>
<dbReference type="CDD" id="cd02522">
    <property type="entry name" value="GT_2_like_a"/>
    <property type="match status" value="1"/>
</dbReference>
<dbReference type="Proteomes" id="UP000436694">
    <property type="component" value="Unassembled WGS sequence"/>
</dbReference>
<keyword evidence="5" id="KW-0472">Membrane</keyword>
<dbReference type="GO" id="GO:0005886">
    <property type="term" value="C:plasma membrane"/>
    <property type="evidence" value="ECO:0007669"/>
    <property type="project" value="UniProtKB-SubCell"/>
</dbReference>
<keyword evidence="4 7" id="KW-0808">Transferase</keyword>
<keyword evidence="2" id="KW-1003">Cell membrane</keyword>
<name>A0A844AMT1_9RHOB</name>
<dbReference type="SUPFAM" id="SSF53448">
    <property type="entry name" value="Nucleotide-diphospho-sugar transferases"/>
    <property type="match status" value="1"/>
</dbReference>
<dbReference type="EMBL" id="WIXK01000005">
    <property type="protein sequence ID" value="MQY43369.1"/>
    <property type="molecule type" value="Genomic_DNA"/>
</dbReference>
<dbReference type="NCBIfam" id="TIGR04283">
    <property type="entry name" value="glyco_like_mftF"/>
    <property type="match status" value="1"/>
</dbReference>
<keyword evidence="3" id="KW-0328">Glycosyltransferase</keyword>
<comment type="subcellular location">
    <subcellularLocation>
        <location evidence="1">Cell membrane</location>
    </subcellularLocation>
</comment>
<dbReference type="GO" id="GO:0016757">
    <property type="term" value="F:glycosyltransferase activity"/>
    <property type="evidence" value="ECO:0007669"/>
    <property type="project" value="UniProtKB-KW"/>
</dbReference>
<dbReference type="InterPro" id="IPR001173">
    <property type="entry name" value="Glyco_trans_2-like"/>
</dbReference>
<dbReference type="Pfam" id="PF00535">
    <property type="entry name" value="Glycos_transf_2"/>
    <property type="match status" value="1"/>
</dbReference>
<dbReference type="InterPro" id="IPR029044">
    <property type="entry name" value="Nucleotide-diphossugar_trans"/>
</dbReference>
<proteinExistence type="predicted"/>
<organism evidence="7 8">
    <name type="scientific">Tritonibacter aquimaris</name>
    <dbReference type="NCBI Taxonomy" id="2663379"/>
    <lineage>
        <taxon>Bacteria</taxon>
        <taxon>Pseudomonadati</taxon>
        <taxon>Pseudomonadota</taxon>
        <taxon>Alphaproteobacteria</taxon>
        <taxon>Rhodobacterales</taxon>
        <taxon>Paracoccaceae</taxon>
        <taxon>Tritonibacter</taxon>
    </lineage>
</organism>
<evidence type="ECO:0000256" key="1">
    <source>
        <dbReference type="ARBA" id="ARBA00004236"/>
    </source>
</evidence>
<dbReference type="AlphaFoldDB" id="A0A844AMT1"/>
<keyword evidence="8" id="KW-1185">Reference proteome</keyword>
<evidence type="ECO:0000256" key="2">
    <source>
        <dbReference type="ARBA" id="ARBA00022475"/>
    </source>
</evidence>
<dbReference type="RefSeq" id="WP_153548243.1">
    <property type="nucleotide sequence ID" value="NZ_WIXK01000005.1"/>
</dbReference>
<accession>A0A844AMT1</accession>
<evidence type="ECO:0000256" key="3">
    <source>
        <dbReference type="ARBA" id="ARBA00022676"/>
    </source>
</evidence>
<dbReference type="PANTHER" id="PTHR43646">
    <property type="entry name" value="GLYCOSYLTRANSFERASE"/>
    <property type="match status" value="1"/>
</dbReference>
<evidence type="ECO:0000256" key="5">
    <source>
        <dbReference type="ARBA" id="ARBA00023136"/>
    </source>
</evidence>
<dbReference type="InterPro" id="IPR026461">
    <property type="entry name" value="Trfase_2_rSAM/seldom_assoc"/>
</dbReference>
<evidence type="ECO:0000313" key="8">
    <source>
        <dbReference type="Proteomes" id="UP000436694"/>
    </source>
</evidence>
<gene>
    <name evidence="7" type="ORF">GG681_12010</name>
</gene>
<feature type="domain" description="Glycosyltransferase 2-like" evidence="6">
    <location>
        <begin position="6"/>
        <end position="106"/>
    </location>
</feature>
<comment type="caution">
    <text evidence="7">The sequence shown here is derived from an EMBL/GenBank/DDBJ whole genome shotgun (WGS) entry which is preliminary data.</text>
</comment>
<dbReference type="PANTHER" id="PTHR43646:SF2">
    <property type="entry name" value="GLYCOSYLTRANSFERASE 2-LIKE DOMAIN-CONTAINING PROTEIN"/>
    <property type="match status" value="1"/>
</dbReference>
<dbReference type="Gene3D" id="3.90.550.10">
    <property type="entry name" value="Spore Coat Polysaccharide Biosynthesis Protein SpsA, Chain A"/>
    <property type="match status" value="1"/>
</dbReference>
<evidence type="ECO:0000259" key="6">
    <source>
        <dbReference type="Pfam" id="PF00535"/>
    </source>
</evidence>